<accession>A0A2T4ABJ9</accession>
<protein>
    <submittedName>
        <fullName evidence="1">Uncharacterized protein</fullName>
    </submittedName>
</protein>
<evidence type="ECO:0000313" key="2">
    <source>
        <dbReference type="Proteomes" id="UP000241690"/>
    </source>
</evidence>
<sequence length="161" mass="17377">MAAGDGAWSGSSATAPCYWASPDVLAAVLDIDRPLSVTETFYFCLVIRTDRRYQKPPLTIISTIQSRSLGNSPNKMRKPLFSSHDSGVAMHRPRSIGHTGGQGGCSKIPRATKALPSKAHHLTRACNDAVSSPQALLVVTFIRDSVTPLPISDHLLPTWAR</sequence>
<proteinExistence type="predicted"/>
<name>A0A2T4ABJ9_TRIHA</name>
<organism evidence="1 2">
    <name type="scientific">Trichoderma harzianum CBS 226.95</name>
    <dbReference type="NCBI Taxonomy" id="983964"/>
    <lineage>
        <taxon>Eukaryota</taxon>
        <taxon>Fungi</taxon>
        <taxon>Dikarya</taxon>
        <taxon>Ascomycota</taxon>
        <taxon>Pezizomycotina</taxon>
        <taxon>Sordariomycetes</taxon>
        <taxon>Hypocreomycetidae</taxon>
        <taxon>Hypocreales</taxon>
        <taxon>Hypocreaceae</taxon>
        <taxon>Trichoderma</taxon>
    </lineage>
</organism>
<keyword evidence="2" id="KW-1185">Reference proteome</keyword>
<dbReference type="RefSeq" id="XP_024774141.1">
    <property type="nucleotide sequence ID" value="XM_024920401.1"/>
</dbReference>
<dbReference type="AlphaFoldDB" id="A0A2T4ABJ9"/>
<dbReference type="GeneID" id="36628970"/>
<evidence type="ECO:0000313" key="1">
    <source>
        <dbReference type="EMBL" id="PTB54464.1"/>
    </source>
</evidence>
<gene>
    <name evidence="1" type="ORF">M431DRAFT_519791</name>
</gene>
<dbReference type="EMBL" id="KZ679680">
    <property type="protein sequence ID" value="PTB54464.1"/>
    <property type="molecule type" value="Genomic_DNA"/>
</dbReference>
<dbReference type="Proteomes" id="UP000241690">
    <property type="component" value="Unassembled WGS sequence"/>
</dbReference>
<reference evidence="1 2" key="1">
    <citation type="submission" date="2016-07" db="EMBL/GenBank/DDBJ databases">
        <title>Multiple horizontal gene transfer events from other fungi enriched the ability of initially mycotrophic Trichoderma (Ascomycota) to feed on dead plant biomass.</title>
        <authorList>
            <consortium name="DOE Joint Genome Institute"/>
            <person name="Aerts A."/>
            <person name="Atanasova L."/>
            <person name="Chenthamara K."/>
            <person name="Zhang J."/>
            <person name="Grujic M."/>
            <person name="Henrissat B."/>
            <person name="Kuo A."/>
            <person name="Salamov A."/>
            <person name="Lipzen A."/>
            <person name="Labutti K."/>
            <person name="Barry K."/>
            <person name="Miao Y."/>
            <person name="Rahimi M.J."/>
            <person name="Shen Q."/>
            <person name="Grigoriev I.V."/>
            <person name="Kubicek C.P."/>
            <person name="Druzhinina I.S."/>
        </authorList>
    </citation>
    <scope>NUCLEOTIDE SEQUENCE [LARGE SCALE GENOMIC DNA]</scope>
    <source>
        <strain evidence="1 2">CBS 226.95</strain>
    </source>
</reference>